<name>A0A4C1TNG0_EUMVA</name>
<dbReference type="GO" id="GO:0000712">
    <property type="term" value="P:resolution of meiotic recombination intermediates"/>
    <property type="evidence" value="ECO:0007669"/>
    <property type="project" value="TreeGrafter"/>
</dbReference>
<dbReference type="STRING" id="151549.A0A4C1TNG0"/>
<dbReference type="InterPro" id="IPR052469">
    <property type="entry name" value="MEIOB"/>
</dbReference>
<evidence type="ECO:0000313" key="2">
    <source>
        <dbReference type="Proteomes" id="UP000299102"/>
    </source>
</evidence>
<comment type="caution">
    <text evidence="1">The sequence shown here is derived from an EMBL/GenBank/DDBJ whole genome shotgun (WGS) entry which is preliminary data.</text>
</comment>
<dbReference type="PANTHER" id="PTHR21166">
    <property type="entry name" value="CELL DIVISION CONTROL PROTEIN 24 OB DOMAIN-CONTAINING PROTEIN-RELATED"/>
    <property type="match status" value="1"/>
</dbReference>
<dbReference type="Proteomes" id="UP000299102">
    <property type="component" value="Unassembled WGS sequence"/>
</dbReference>
<dbReference type="EMBL" id="BGZK01000071">
    <property type="protein sequence ID" value="GBP15410.1"/>
    <property type="molecule type" value="Genomic_DNA"/>
</dbReference>
<accession>A0A4C1TNG0</accession>
<dbReference type="OrthoDB" id="9937820at2759"/>
<reference evidence="1 2" key="1">
    <citation type="journal article" date="2019" name="Commun. Biol.">
        <title>The bagworm genome reveals a unique fibroin gene that provides high tensile strength.</title>
        <authorList>
            <person name="Kono N."/>
            <person name="Nakamura H."/>
            <person name="Ohtoshi R."/>
            <person name="Tomita M."/>
            <person name="Numata K."/>
            <person name="Arakawa K."/>
        </authorList>
    </citation>
    <scope>NUCLEOTIDE SEQUENCE [LARGE SCALE GENOMIC DNA]</scope>
</reference>
<sequence>MKEFSLAMSVSSPFILSVNEGQSEISLYSGDTTSYLPLLYIPTKPPAEGEQNLYVDLLVVVKSVKPVKTIKTKSGTEMLVRSIEVIDNTTPVSFVIDIFDLNDIQRAEKWIPLNSVLFIADARVCWRRRLPSLQLNARSVVTHQPHTGDAEALRLYAHSQAERRNFQCALRIKVYYVHQGGGEAAAWTEWSGECATTASVSQVRDRLAAGMPFCASLHALLSHLNLDELDRVSAVESQELHVRFSDHTGELSARLPVKTLEQIFGYPNGQLLSMNSEERSALRWRILLEQCHVRLAVSPTAGLLVLSLRKATPADPIPLY</sequence>
<dbReference type="AlphaFoldDB" id="A0A4C1TNG0"/>
<gene>
    <name evidence="1" type="ORF">EVAR_80582_1</name>
</gene>
<keyword evidence="2" id="KW-1185">Reference proteome</keyword>
<organism evidence="1 2">
    <name type="scientific">Eumeta variegata</name>
    <name type="common">Bagworm moth</name>
    <name type="synonym">Eumeta japonica</name>
    <dbReference type="NCBI Taxonomy" id="151549"/>
    <lineage>
        <taxon>Eukaryota</taxon>
        <taxon>Metazoa</taxon>
        <taxon>Ecdysozoa</taxon>
        <taxon>Arthropoda</taxon>
        <taxon>Hexapoda</taxon>
        <taxon>Insecta</taxon>
        <taxon>Pterygota</taxon>
        <taxon>Neoptera</taxon>
        <taxon>Endopterygota</taxon>
        <taxon>Lepidoptera</taxon>
        <taxon>Glossata</taxon>
        <taxon>Ditrysia</taxon>
        <taxon>Tineoidea</taxon>
        <taxon>Psychidae</taxon>
        <taxon>Oiketicinae</taxon>
        <taxon>Eumeta</taxon>
    </lineage>
</organism>
<proteinExistence type="predicted"/>
<evidence type="ECO:0000313" key="1">
    <source>
        <dbReference type="EMBL" id="GBP15410.1"/>
    </source>
</evidence>
<dbReference type="SUPFAM" id="SSF50249">
    <property type="entry name" value="Nucleic acid-binding proteins"/>
    <property type="match status" value="1"/>
</dbReference>
<dbReference type="InterPro" id="IPR012340">
    <property type="entry name" value="NA-bd_OB-fold"/>
</dbReference>
<dbReference type="GO" id="GO:0008310">
    <property type="term" value="F:single-stranded DNA 3'-5' DNA exonuclease activity"/>
    <property type="evidence" value="ECO:0007669"/>
    <property type="project" value="TreeGrafter"/>
</dbReference>
<protein>
    <submittedName>
        <fullName evidence="1">Uncharacterized protein</fullName>
    </submittedName>
</protein>
<dbReference type="Gene3D" id="2.40.50.140">
    <property type="entry name" value="Nucleic acid-binding proteins"/>
    <property type="match status" value="1"/>
</dbReference>
<dbReference type="GO" id="GO:0003697">
    <property type="term" value="F:single-stranded DNA binding"/>
    <property type="evidence" value="ECO:0007669"/>
    <property type="project" value="TreeGrafter"/>
</dbReference>
<dbReference type="PANTHER" id="PTHR21166:SF2">
    <property type="entry name" value="CELL DIVISION CONTROL PROTEIN 24 OB DOMAIN-CONTAINING PROTEIN-RELATED"/>
    <property type="match status" value="1"/>
</dbReference>